<dbReference type="GO" id="GO:0008270">
    <property type="term" value="F:zinc ion binding"/>
    <property type="evidence" value="ECO:0007669"/>
    <property type="project" value="TreeGrafter"/>
</dbReference>
<evidence type="ECO:0000256" key="1">
    <source>
        <dbReference type="SAM" id="Coils"/>
    </source>
</evidence>
<evidence type="ECO:0000259" key="2">
    <source>
        <dbReference type="PROSITE" id="PS50151"/>
    </source>
</evidence>
<feature type="coiled-coil region" evidence="1">
    <location>
        <begin position="59"/>
        <end position="86"/>
    </location>
</feature>
<dbReference type="GO" id="GO:1990169">
    <property type="term" value="P:stress response to copper ion"/>
    <property type="evidence" value="ECO:0007669"/>
    <property type="project" value="TreeGrafter"/>
</dbReference>
<dbReference type="PANTHER" id="PTHR38430">
    <property type="entry name" value="PROTEIN-ARGININE KINASE ACTIVATOR PROTEIN"/>
    <property type="match status" value="1"/>
</dbReference>
<evidence type="ECO:0000313" key="4">
    <source>
        <dbReference type="Proteomes" id="UP000216312"/>
    </source>
</evidence>
<dbReference type="InterPro" id="IPR001943">
    <property type="entry name" value="UVR_dom"/>
</dbReference>
<evidence type="ECO:0000313" key="3">
    <source>
        <dbReference type="EMBL" id="OYV02596.1"/>
    </source>
</evidence>
<dbReference type="PROSITE" id="PS50151">
    <property type="entry name" value="UVR"/>
    <property type="match status" value="1"/>
</dbReference>
<dbReference type="EMBL" id="NMUJ01000071">
    <property type="protein sequence ID" value="OYV02596.1"/>
    <property type="molecule type" value="Genomic_DNA"/>
</dbReference>
<dbReference type="InterPro" id="IPR025542">
    <property type="entry name" value="YacH"/>
</dbReference>
<reference evidence="4" key="1">
    <citation type="submission" date="2017-07" db="EMBL/GenBank/DDBJ databases">
        <title>Novel pathways for hydrocarbon cycling and metabolic interdependencies in hydrothermal sediment communities.</title>
        <authorList>
            <person name="Dombrowski N."/>
            <person name="Seitz K."/>
            <person name="Teske A."/>
            <person name="Baker B."/>
        </authorList>
    </citation>
    <scope>NUCLEOTIDE SEQUENCE [LARGE SCALE GENOMIC DNA]</scope>
</reference>
<comment type="caution">
    <text evidence="3">The sequence shown here is derived from an EMBL/GenBank/DDBJ whole genome shotgun (WGS) entry which is preliminary data.</text>
</comment>
<dbReference type="GO" id="GO:0050897">
    <property type="term" value="F:cobalt ion binding"/>
    <property type="evidence" value="ECO:0007669"/>
    <property type="project" value="TreeGrafter"/>
</dbReference>
<dbReference type="Proteomes" id="UP000216312">
    <property type="component" value="Unassembled WGS sequence"/>
</dbReference>
<organism evidence="3 4">
    <name type="scientific">candidate division WOR-3 bacterium 4484_18</name>
    <dbReference type="NCBI Taxonomy" id="2020626"/>
    <lineage>
        <taxon>Bacteria</taxon>
        <taxon>Bacteria division WOR-3</taxon>
    </lineage>
</organism>
<feature type="domain" description="UVR" evidence="2">
    <location>
        <begin position="44"/>
        <end position="79"/>
    </location>
</feature>
<dbReference type="GO" id="GO:0046870">
    <property type="term" value="F:cadmium ion binding"/>
    <property type="evidence" value="ECO:0007669"/>
    <property type="project" value="TreeGrafter"/>
</dbReference>
<proteinExistence type="predicted"/>
<keyword evidence="1" id="KW-0175">Coiled coil</keyword>
<dbReference type="AlphaFoldDB" id="A0A257LUF1"/>
<protein>
    <recommendedName>
        <fullName evidence="2">UVR domain-containing protein</fullName>
    </recommendedName>
</protein>
<dbReference type="GO" id="GO:1990170">
    <property type="term" value="P:stress response to cadmium ion"/>
    <property type="evidence" value="ECO:0007669"/>
    <property type="project" value="TreeGrafter"/>
</dbReference>
<accession>A0A257LUF1</accession>
<dbReference type="GO" id="GO:0005507">
    <property type="term" value="F:copper ion binding"/>
    <property type="evidence" value="ECO:0007669"/>
    <property type="project" value="TreeGrafter"/>
</dbReference>
<gene>
    <name evidence="3" type="ORF">CGW93_04685</name>
</gene>
<dbReference type="Pfam" id="PF02151">
    <property type="entry name" value="UVR"/>
    <property type="match status" value="1"/>
</dbReference>
<name>A0A257LUF1_UNCW3</name>
<sequence>MELGCSTCYETFGQFIKNLLVRTPWQKEAPPKGAEIRDEEPDKHLQLYRLKRKLQELLDKEAYEEAAKIRDKIREIENELRAKGQKGT</sequence>
<dbReference type="PANTHER" id="PTHR38430:SF1">
    <property type="entry name" value="PROTEIN-ARGININE KINASE ACTIVATOR PROTEIN"/>
    <property type="match status" value="1"/>
</dbReference>